<proteinExistence type="predicted"/>
<evidence type="ECO:0000256" key="2">
    <source>
        <dbReference type="SAM" id="Phobius"/>
    </source>
</evidence>
<keyword evidence="2" id="KW-0472">Membrane</keyword>
<feature type="transmembrane region" description="Helical" evidence="2">
    <location>
        <begin position="32"/>
        <end position="54"/>
    </location>
</feature>
<protein>
    <recommendedName>
        <fullName evidence="5">DUF3105 domain-containing protein</fullName>
    </recommendedName>
</protein>
<name>A0A285VEP0_9MICO</name>
<evidence type="ECO:0000313" key="3">
    <source>
        <dbReference type="EMBL" id="SOC52550.1"/>
    </source>
</evidence>
<dbReference type="Proteomes" id="UP000219688">
    <property type="component" value="Unassembled WGS sequence"/>
</dbReference>
<evidence type="ECO:0000313" key="4">
    <source>
        <dbReference type="Proteomes" id="UP000219688"/>
    </source>
</evidence>
<reference evidence="4" key="1">
    <citation type="submission" date="2017-08" db="EMBL/GenBank/DDBJ databases">
        <authorList>
            <person name="Varghese N."/>
            <person name="Submissions S."/>
        </authorList>
    </citation>
    <scope>NUCLEOTIDE SEQUENCE [LARGE SCALE GENOMIC DNA]</scope>
    <source>
        <strain evidence="4">USBA17B2</strain>
    </source>
</reference>
<dbReference type="EMBL" id="OBQK01000001">
    <property type="protein sequence ID" value="SOC52550.1"/>
    <property type="molecule type" value="Genomic_DNA"/>
</dbReference>
<feature type="compositionally biased region" description="Polar residues" evidence="1">
    <location>
        <begin position="200"/>
        <end position="209"/>
    </location>
</feature>
<dbReference type="RefSeq" id="WP_097186814.1">
    <property type="nucleotide sequence ID" value="NZ_OBQK01000001.1"/>
</dbReference>
<accession>A0A285VEP0</accession>
<feature type="region of interest" description="Disordered" evidence="1">
    <location>
        <begin position="189"/>
        <end position="209"/>
    </location>
</feature>
<keyword evidence="2" id="KW-1133">Transmembrane helix</keyword>
<gene>
    <name evidence="3" type="ORF">SAMN05421879_101666</name>
</gene>
<evidence type="ECO:0008006" key="5">
    <source>
        <dbReference type="Google" id="ProtNLM"/>
    </source>
</evidence>
<organism evidence="3 4">
    <name type="scientific">Ornithinimicrobium cerasi</name>
    <dbReference type="NCBI Taxonomy" id="2248773"/>
    <lineage>
        <taxon>Bacteria</taxon>
        <taxon>Bacillati</taxon>
        <taxon>Actinomycetota</taxon>
        <taxon>Actinomycetes</taxon>
        <taxon>Micrococcales</taxon>
        <taxon>Ornithinimicrobiaceae</taxon>
        <taxon>Ornithinimicrobium</taxon>
    </lineage>
</organism>
<sequence>MPRPDRTATTDRTARVAKIQKANQAAERRRGVMIWGSATVVVALVVGAVVFAVLRDSPATADLSGVQSYTYEAAVHEPTPIEYTENPPVGGPHNAAWWNCGVYDQELPREHVVHSLEHGAVWLTYQPSLPADQVELLTELGDDDYMIVSPMADQDSPVVATSWGNQLALDTADEKSLRAFIREYKQGPDTPELGAACTGGTASDLVQRS</sequence>
<evidence type="ECO:0000256" key="1">
    <source>
        <dbReference type="SAM" id="MobiDB-lite"/>
    </source>
</evidence>
<keyword evidence="4" id="KW-1185">Reference proteome</keyword>
<dbReference type="InterPro" id="IPR021454">
    <property type="entry name" value="DUF3105"/>
</dbReference>
<dbReference type="Pfam" id="PF11303">
    <property type="entry name" value="DUF3105"/>
    <property type="match status" value="1"/>
</dbReference>
<dbReference type="AlphaFoldDB" id="A0A285VEP0"/>
<keyword evidence="2" id="KW-0812">Transmembrane</keyword>